<accession>A0A699WCS7</accession>
<feature type="non-terminal residue" evidence="1">
    <location>
        <position position="114"/>
    </location>
</feature>
<organism evidence="1">
    <name type="scientific">Tanacetum cinerariifolium</name>
    <name type="common">Dalmatian daisy</name>
    <name type="synonym">Chrysanthemum cinerariifolium</name>
    <dbReference type="NCBI Taxonomy" id="118510"/>
    <lineage>
        <taxon>Eukaryota</taxon>
        <taxon>Viridiplantae</taxon>
        <taxon>Streptophyta</taxon>
        <taxon>Embryophyta</taxon>
        <taxon>Tracheophyta</taxon>
        <taxon>Spermatophyta</taxon>
        <taxon>Magnoliopsida</taxon>
        <taxon>eudicotyledons</taxon>
        <taxon>Gunneridae</taxon>
        <taxon>Pentapetalae</taxon>
        <taxon>asterids</taxon>
        <taxon>campanulids</taxon>
        <taxon>Asterales</taxon>
        <taxon>Asteraceae</taxon>
        <taxon>Asteroideae</taxon>
        <taxon>Anthemideae</taxon>
        <taxon>Anthemidinae</taxon>
        <taxon>Tanacetum</taxon>
    </lineage>
</organism>
<dbReference type="EMBL" id="BKCJ011599533">
    <property type="protein sequence ID" value="GFD43528.1"/>
    <property type="molecule type" value="Genomic_DNA"/>
</dbReference>
<gene>
    <name evidence="1" type="ORF">Tci_915497</name>
</gene>
<comment type="caution">
    <text evidence="1">The sequence shown here is derived from an EMBL/GenBank/DDBJ whole genome shotgun (WGS) entry which is preliminary data.</text>
</comment>
<sequence length="114" mass="12032">DWDKQTEEGNTEPRSLENFGMLAGIKVESDVDSEGEVVSADDVIPTAVSVSTGPVAAAADNPHSETEFAFMGLSTEDNSLSMSGNKDKLEDFEDFHGGEVTFRGSTGKITGKGT</sequence>
<dbReference type="AlphaFoldDB" id="A0A699WCS7"/>
<reference evidence="1" key="1">
    <citation type="journal article" date="2019" name="Sci. Rep.">
        <title>Draft genome of Tanacetum cinerariifolium, the natural source of mosquito coil.</title>
        <authorList>
            <person name="Yamashiro T."/>
            <person name="Shiraishi A."/>
            <person name="Satake H."/>
            <person name="Nakayama K."/>
        </authorList>
    </citation>
    <scope>NUCLEOTIDE SEQUENCE</scope>
</reference>
<evidence type="ECO:0000313" key="1">
    <source>
        <dbReference type="EMBL" id="GFD43528.1"/>
    </source>
</evidence>
<proteinExistence type="predicted"/>
<protein>
    <submittedName>
        <fullName evidence="1">Uncharacterized protein</fullName>
    </submittedName>
</protein>
<feature type="non-terminal residue" evidence="1">
    <location>
        <position position="1"/>
    </location>
</feature>
<name>A0A699WCS7_TANCI</name>